<dbReference type="Proteomes" id="UP000230233">
    <property type="component" value="Chromosome II"/>
</dbReference>
<dbReference type="OrthoDB" id="5824650at2759"/>
<dbReference type="Gene3D" id="1.10.100.10">
    <property type="entry name" value="Insulin-like"/>
    <property type="match status" value="1"/>
</dbReference>
<keyword evidence="5" id="KW-1015">Disulfide bond</keyword>
<dbReference type="PANTHER" id="PTHR33893:SF9">
    <property type="entry name" value="INSULIN RELATED-RELATED"/>
    <property type="match status" value="1"/>
</dbReference>
<dbReference type="PROSITE" id="PS00262">
    <property type="entry name" value="INSULIN"/>
    <property type="match status" value="1"/>
</dbReference>
<reference evidence="8" key="1">
    <citation type="submission" date="2017-10" db="EMBL/GenBank/DDBJ databases">
        <title>Rapid genome shrinkage in a self-fertile nematode reveals novel sperm competition proteins.</title>
        <authorList>
            <person name="Yin D."/>
            <person name="Schwarz E.M."/>
            <person name="Thomas C.G."/>
            <person name="Felde R.L."/>
            <person name="Korf I.F."/>
            <person name="Cutter A.D."/>
            <person name="Schartner C.M."/>
            <person name="Ralston E.J."/>
            <person name="Meyer B.J."/>
            <person name="Haag E.S."/>
        </authorList>
    </citation>
    <scope>NUCLEOTIDE SEQUENCE [LARGE SCALE GENOMIC DNA]</scope>
    <source>
        <strain evidence="8">JU1422</strain>
    </source>
</reference>
<dbReference type="SUPFAM" id="SSF56994">
    <property type="entry name" value="Insulin-like"/>
    <property type="match status" value="1"/>
</dbReference>
<evidence type="ECO:0000313" key="7">
    <source>
        <dbReference type="EMBL" id="PIC49615.1"/>
    </source>
</evidence>
<evidence type="ECO:0000313" key="8">
    <source>
        <dbReference type="Proteomes" id="UP000230233"/>
    </source>
</evidence>
<gene>
    <name evidence="7" type="primary">Cnig_chr_II.g8163</name>
    <name evidence="7" type="ORF">B9Z55_008163</name>
</gene>
<evidence type="ECO:0000256" key="4">
    <source>
        <dbReference type="ARBA" id="ARBA00022729"/>
    </source>
</evidence>
<keyword evidence="8" id="KW-1185">Reference proteome</keyword>
<dbReference type="Pfam" id="PF03488">
    <property type="entry name" value="Ins_beta"/>
    <property type="match status" value="1"/>
</dbReference>
<accession>A0A2G5VCW5</accession>
<evidence type="ECO:0000256" key="3">
    <source>
        <dbReference type="ARBA" id="ARBA00022525"/>
    </source>
</evidence>
<dbReference type="CDD" id="cd00101">
    <property type="entry name" value="IlGF_like"/>
    <property type="match status" value="1"/>
</dbReference>
<dbReference type="GO" id="GO:0005576">
    <property type="term" value="C:extracellular region"/>
    <property type="evidence" value="ECO:0007669"/>
    <property type="project" value="UniProtKB-SubCell"/>
</dbReference>
<protein>
    <recommendedName>
        <fullName evidence="9">Insulin-like domain-containing protein</fullName>
    </recommendedName>
</protein>
<dbReference type="InterPro" id="IPR022353">
    <property type="entry name" value="Insulin_CS"/>
</dbReference>
<keyword evidence="3" id="KW-0964">Secreted</keyword>
<feature type="signal peptide" evidence="6">
    <location>
        <begin position="1"/>
        <end position="18"/>
    </location>
</feature>
<evidence type="ECO:0008006" key="9">
    <source>
        <dbReference type="Google" id="ProtNLM"/>
    </source>
</evidence>
<organism evidence="7 8">
    <name type="scientific">Caenorhabditis nigoni</name>
    <dbReference type="NCBI Taxonomy" id="1611254"/>
    <lineage>
        <taxon>Eukaryota</taxon>
        <taxon>Metazoa</taxon>
        <taxon>Ecdysozoa</taxon>
        <taxon>Nematoda</taxon>
        <taxon>Chromadorea</taxon>
        <taxon>Rhabditida</taxon>
        <taxon>Rhabditina</taxon>
        <taxon>Rhabditomorpha</taxon>
        <taxon>Rhabditoidea</taxon>
        <taxon>Rhabditidae</taxon>
        <taxon>Peloderinae</taxon>
        <taxon>Caenorhabditis</taxon>
    </lineage>
</organism>
<dbReference type="AlphaFoldDB" id="A0A2G5VCW5"/>
<dbReference type="InterPro" id="IPR052335">
    <property type="entry name" value="Insulin-like_regulatory"/>
</dbReference>
<proteinExistence type="inferred from homology"/>
<dbReference type="GO" id="GO:0005179">
    <property type="term" value="F:hormone activity"/>
    <property type="evidence" value="ECO:0007669"/>
    <property type="project" value="InterPro"/>
</dbReference>
<dbReference type="InterPro" id="IPR036438">
    <property type="entry name" value="Insulin-like_sf"/>
</dbReference>
<comment type="caution">
    <text evidence="7">The sequence shown here is derived from an EMBL/GenBank/DDBJ whole genome shotgun (WGS) entry which is preliminary data.</text>
</comment>
<sequence>MNSALIFSLFAIIGIVVSDSSRRQLPDDINNVLPDLDITPYGLGFLEAQLQVANALQLMESPQQQEHRIAKSRLPRGFRLCGATLNRKVLDFCGEPCQAGGEIDIATLCCSKKCTLANIKEACCP</sequence>
<comment type="similarity">
    <text evidence="2">Belongs to the insulin family.</text>
</comment>
<dbReference type="PANTHER" id="PTHR33893">
    <property type="entry name" value="INSULIN RELATED-RELATED-RELATED"/>
    <property type="match status" value="1"/>
</dbReference>
<evidence type="ECO:0000256" key="5">
    <source>
        <dbReference type="ARBA" id="ARBA00023157"/>
    </source>
</evidence>
<feature type="chain" id="PRO_5013741155" description="Insulin-like domain-containing protein" evidence="6">
    <location>
        <begin position="19"/>
        <end position="125"/>
    </location>
</feature>
<dbReference type="EMBL" id="PDUG01000002">
    <property type="protein sequence ID" value="PIC49615.1"/>
    <property type="molecule type" value="Genomic_DNA"/>
</dbReference>
<dbReference type="InterPro" id="IPR003235">
    <property type="entry name" value="Nem_insulin-like_b-type"/>
</dbReference>
<evidence type="ECO:0000256" key="6">
    <source>
        <dbReference type="SAM" id="SignalP"/>
    </source>
</evidence>
<comment type="subcellular location">
    <subcellularLocation>
        <location evidence="1">Secreted</location>
    </subcellularLocation>
</comment>
<name>A0A2G5VCW5_9PELO</name>
<evidence type="ECO:0000256" key="2">
    <source>
        <dbReference type="ARBA" id="ARBA00009034"/>
    </source>
</evidence>
<evidence type="ECO:0000256" key="1">
    <source>
        <dbReference type="ARBA" id="ARBA00004613"/>
    </source>
</evidence>
<keyword evidence="4 6" id="KW-0732">Signal</keyword>